<feature type="transmembrane region" description="Helical" evidence="2">
    <location>
        <begin position="140"/>
        <end position="158"/>
    </location>
</feature>
<protein>
    <submittedName>
        <fullName evidence="3">DUF2079 domain-containing protein</fullName>
    </submittedName>
</protein>
<evidence type="ECO:0000256" key="1">
    <source>
        <dbReference type="SAM" id="MobiDB-lite"/>
    </source>
</evidence>
<evidence type="ECO:0000313" key="3">
    <source>
        <dbReference type="EMBL" id="UYG17150.1"/>
    </source>
</evidence>
<sequence length="476" mass="50929">MSSSENGSAAPAADAPASPREPTHRRRGARARLIAPVALAVLAVLLYGTLSTLQWRNLVTPSWDLGIFSELAKDYAHLQAPVVPIKGDGVNLLGDHFHPILVLLAPVWWIWPSGLALLWAQALLFGISAIPLTRLAMERLGSVLGTIAGAAYVFSFGLQAAQDVQFHEIAFAVPIMAFALTRFLRGRVLAACLWAAALVFVKEDLGLTVAVFGVLVAVRARGYRLEGIGLACWGAGWFVLSTFVLLPLLNTQGQYDYTGNLGSLWEVFVPGTKWITVLMLMLAAGVIGLRSGLIALMLPTLAWRFTGTVDFYWTWYWHYNAILMPIALAALLDVAPRLRRPTRMIAVGASAAVTLVLAGSMPLAALAKPSSWETTWRAAPAAGAIEAVPEGAVVAADIPLLAPLVPDHDVQWVHGPNARVPRCVVVDAYAFSWSPGPPADPAQWADEHYGQAAGTFVVTYDDGGFTVACRSPDSGG</sequence>
<feature type="transmembrane region" description="Helical" evidence="2">
    <location>
        <begin position="191"/>
        <end position="216"/>
    </location>
</feature>
<accession>A0ABY6G1S8</accession>
<evidence type="ECO:0000256" key="2">
    <source>
        <dbReference type="SAM" id="Phobius"/>
    </source>
</evidence>
<dbReference type="InterPro" id="IPR018650">
    <property type="entry name" value="STSV1_Orf64"/>
</dbReference>
<feature type="transmembrane region" description="Helical" evidence="2">
    <location>
        <begin position="33"/>
        <end position="55"/>
    </location>
</feature>
<dbReference type="Proteomes" id="UP001164305">
    <property type="component" value="Chromosome"/>
</dbReference>
<keyword evidence="2" id="KW-1133">Transmembrane helix</keyword>
<gene>
    <name evidence="3" type="ORF">BRM3_01560</name>
</gene>
<feature type="transmembrane region" description="Helical" evidence="2">
    <location>
        <begin position="344"/>
        <end position="367"/>
    </location>
</feature>
<feature type="transmembrane region" description="Helical" evidence="2">
    <location>
        <begin position="315"/>
        <end position="332"/>
    </location>
</feature>
<feature type="region of interest" description="Disordered" evidence="1">
    <location>
        <begin position="1"/>
        <end position="25"/>
    </location>
</feature>
<name>A0ABY6G1S8_9MICO</name>
<feature type="compositionally biased region" description="Low complexity" evidence="1">
    <location>
        <begin position="8"/>
        <end position="18"/>
    </location>
</feature>
<dbReference type="EMBL" id="CP107020">
    <property type="protein sequence ID" value="UYG17150.1"/>
    <property type="molecule type" value="Genomic_DNA"/>
</dbReference>
<feature type="transmembrane region" description="Helical" evidence="2">
    <location>
        <begin position="228"/>
        <end position="249"/>
    </location>
</feature>
<evidence type="ECO:0000313" key="4">
    <source>
        <dbReference type="Proteomes" id="UP001164305"/>
    </source>
</evidence>
<feature type="transmembrane region" description="Helical" evidence="2">
    <location>
        <begin position="277"/>
        <end position="303"/>
    </location>
</feature>
<reference evidence="3" key="1">
    <citation type="submission" date="2022-10" db="EMBL/GenBank/DDBJ databases">
        <title>Whole-Genome Sequencing of Brachybacterium huguangmaarense BRM-3, Isolated from Betula schmidtii.</title>
        <authorList>
            <person name="Haam D."/>
        </authorList>
    </citation>
    <scope>NUCLEOTIDE SEQUENCE</scope>
    <source>
        <strain evidence="3">BRM-3</strain>
    </source>
</reference>
<keyword evidence="4" id="KW-1185">Reference proteome</keyword>
<dbReference type="RefSeq" id="WP_263594359.1">
    <property type="nucleotide sequence ID" value="NZ_CP107020.1"/>
</dbReference>
<organism evidence="3 4">
    <name type="scientific">Brachybacterium huguangmaarense</name>
    <dbReference type="NCBI Taxonomy" id="1652028"/>
    <lineage>
        <taxon>Bacteria</taxon>
        <taxon>Bacillati</taxon>
        <taxon>Actinomycetota</taxon>
        <taxon>Actinomycetes</taxon>
        <taxon>Micrococcales</taxon>
        <taxon>Dermabacteraceae</taxon>
        <taxon>Brachybacterium</taxon>
    </lineage>
</organism>
<keyword evidence="2" id="KW-0472">Membrane</keyword>
<feature type="transmembrane region" description="Helical" evidence="2">
    <location>
        <begin position="108"/>
        <end position="128"/>
    </location>
</feature>
<dbReference type="Pfam" id="PF09852">
    <property type="entry name" value="DUF2079"/>
    <property type="match status" value="1"/>
</dbReference>
<keyword evidence="2" id="KW-0812">Transmembrane</keyword>
<proteinExistence type="predicted"/>